<proteinExistence type="predicted"/>
<organism evidence="1">
    <name type="scientific">uncultured Sulfurovum sp</name>
    <dbReference type="NCBI Taxonomy" id="269237"/>
    <lineage>
        <taxon>Bacteria</taxon>
        <taxon>Pseudomonadati</taxon>
        <taxon>Campylobacterota</taxon>
        <taxon>Epsilonproteobacteria</taxon>
        <taxon>Campylobacterales</taxon>
        <taxon>Sulfurovaceae</taxon>
        <taxon>Sulfurovum</taxon>
        <taxon>environmental samples</taxon>
    </lineage>
</organism>
<dbReference type="EMBL" id="CACVAP010000080">
    <property type="protein sequence ID" value="CAA6815027.1"/>
    <property type="molecule type" value="Genomic_DNA"/>
</dbReference>
<protein>
    <submittedName>
        <fullName evidence="1">Uncharacterized protein</fullName>
    </submittedName>
</protein>
<reference evidence="1" key="1">
    <citation type="submission" date="2020-01" db="EMBL/GenBank/DDBJ databases">
        <authorList>
            <person name="Meier V. D."/>
            <person name="Meier V D."/>
        </authorList>
    </citation>
    <scope>NUCLEOTIDE SEQUENCE</scope>
    <source>
        <strain evidence="1">HLG_WM_MAG_06</strain>
    </source>
</reference>
<evidence type="ECO:0000313" key="1">
    <source>
        <dbReference type="EMBL" id="CAA6815027.1"/>
    </source>
</evidence>
<gene>
    <name evidence="1" type="ORF">HELGO_WM21789</name>
</gene>
<name>A0A6S6TEW5_9BACT</name>
<dbReference type="AlphaFoldDB" id="A0A6S6TEW5"/>
<sequence>MALRGNFSQSFLRSKELLSFSEISHDKEGNNVLKNKVLAGALARDDHGQLIRNKVNIAKILNKYGVLYRMVFNAMNMEQYTYDEVQEALNHLSEYINDLGVSGIVEFHAADKTQNSDHIHFWISSEDRIIYNQIAQEMVAMGYSNKEDIYIQKYEDNEKLDETEYVHGEDTSLRERFSLKPMGMEAGETLDSINEMLAIDEDKQESESLKHDTVLEKEDSDEIKSTSRILSSLRKKYNSIVDNISNLFNKVVRVKEPKTDTSIDGVNEHVDEDKPFWNKFRDDATISFNEHLESFNKKTSITKDCSLPKTEETNSILSRIEELREQMNRK</sequence>
<accession>A0A6S6TEW5</accession>